<organism evidence="3 4">
    <name type="scientific">Ceratobasidium theobromae</name>
    <dbReference type="NCBI Taxonomy" id="1582974"/>
    <lineage>
        <taxon>Eukaryota</taxon>
        <taxon>Fungi</taxon>
        <taxon>Dikarya</taxon>
        <taxon>Basidiomycota</taxon>
        <taxon>Agaricomycotina</taxon>
        <taxon>Agaricomycetes</taxon>
        <taxon>Cantharellales</taxon>
        <taxon>Ceratobasidiaceae</taxon>
        <taxon>Ceratobasidium</taxon>
    </lineage>
</organism>
<feature type="region of interest" description="Disordered" evidence="1">
    <location>
        <begin position="509"/>
        <end position="554"/>
    </location>
</feature>
<feature type="domain" description="F-box" evidence="2">
    <location>
        <begin position="16"/>
        <end position="62"/>
    </location>
</feature>
<dbReference type="OrthoDB" id="3212036at2759"/>
<feature type="compositionally biased region" description="Low complexity" evidence="1">
    <location>
        <begin position="523"/>
        <end position="551"/>
    </location>
</feature>
<evidence type="ECO:0000256" key="1">
    <source>
        <dbReference type="SAM" id="MobiDB-lite"/>
    </source>
</evidence>
<sequence length="669" mass="72015">MTAWGTAIASGFTSNTRGLAALPNDILLKILEALDAKSAVAFHQICKVLYVFATSRPAWLTIARIVSQTTVLPLPLHNSHSTPGSLSTVNMKAAIQAGMLSQRALGRSSPVLHVHPSLGTDSGLPPSSAYSLLSDQPVVHSAFLPGGRFLLTVQFDSSFACWDLEAPTRTRSVRQQTGLDTVIGEEVIEPHCVAYWKTGGSYVEFAHDVVEEGDAVIVALLVVDIVPDQTLSRNLHILRINLPSPNARRRPRPPLPDEYMYNMYLLASSFIPYPLFVCSSYAHASGHAGLIGATSGAEVIFVIFFNPRPPPRIALPLTPPTSTFAEAVTATAALANSRVAFIQCSFRTKPTRSYALGSADHILLYCESGGCVYSYAHEVSTIRAKAFARSADDAPLIVPSPAPHEDPFPAGERGTPGAPEVQRMSVILRRTGPAWLEHGDDWLESRADRGTYTISAISMTIDAETTNQDAFRGLVLGAHSVDTSRQSAPRADDGLMDVDSGVELSARAHNTRPQHVPHPKAVSSSPSIPPTTYSHTASANPSVQQPSSQPPRYRRECRVRYKRTVFPARLQCTWRELAALGAHGRQAVWIEGDGPPPGDGQLDESHDENASLRVVLAPIEGARTTPKEVAVPPSVRSQLGCVSCVAFEDSTATVALATLDGRVMLLQFA</sequence>
<reference evidence="3 4" key="1">
    <citation type="journal article" date="2019" name="Fungal Biol. Biotechnol.">
        <title>Draft genome sequence of fastidious pathogen Ceratobasidium theobromae, which causes vascular-streak dieback in Theobroma cacao.</title>
        <authorList>
            <person name="Ali S.S."/>
            <person name="Asman A."/>
            <person name="Shao J."/>
            <person name="Firmansyah A.P."/>
            <person name="Susilo A.W."/>
            <person name="Rosmana A."/>
            <person name="McMahon P."/>
            <person name="Junaid M."/>
            <person name="Guest D."/>
            <person name="Kheng T.Y."/>
            <person name="Meinhardt L.W."/>
            <person name="Bailey B.A."/>
        </authorList>
    </citation>
    <scope>NUCLEOTIDE SEQUENCE [LARGE SCALE GENOMIC DNA]</scope>
    <source>
        <strain evidence="3 4">CT2</strain>
    </source>
</reference>
<evidence type="ECO:0000313" key="4">
    <source>
        <dbReference type="Proteomes" id="UP000383932"/>
    </source>
</evidence>
<evidence type="ECO:0000259" key="2">
    <source>
        <dbReference type="PROSITE" id="PS50181"/>
    </source>
</evidence>
<dbReference type="Proteomes" id="UP000383932">
    <property type="component" value="Unassembled WGS sequence"/>
</dbReference>
<proteinExistence type="predicted"/>
<accession>A0A5N5QUD7</accession>
<gene>
    <name evidence="3" type="ORF">CTheo_1451</name>
</gene>
<keyword evidence="4" id="KW-1185">Reference proteome</keyword>
<evidence type="ECO:0000313" key="3">
    <source>
        <dbReference type="EMBL" id="KAB5595163.1"/>
    </source>
</evidence>
<dbReference type="PROSITE" id="PS50181">
    <property type="entry name" value="FBOX"/>
    <property type="match status" value="1"/>
</dbReference>
<protein>
    <submittedName>
        <fullName evidence="3">F-box-like domain-containing protein</fullName>
    </submittedName>
</protein>
<dbReference type="EMBL" id="SSOP01000012">
    <property type="protein sequence ID" value="KAB5595163.1"/>
    <property type="molecule type" value="Genomic_DNA"/>
</dbReference>
<dbReference type="AlphaFoldDB" id="A0A5N5QUD7"/>
<dbReference type="InterPro" id="IPR001810">
    <property type="entry name" value="F-box_dom"/>
</dbReference>
<feature type="compositionally biased region" description="Basic residues" evidence="1">
    <location>
        <begin position="509"/>
        <end position="518"/>
    </location>
</feature>
<comment type="caution">
    <text evidence="3">The sequence shown here is derived from an EMBL/GenBank/DDBJ whole genome shotgun (WGS) entry which is preliminary data.</text>
</comment>
<dbReference type="SUPFAM" id="SSF81383">
    <property type="entry name" value="F-box domain"/>
    <property type="match status" value="1"/>
</dbReference>
<name>A0A5N5QUD7_9AGAM</name>
<dbReference type="InterPro" id="IPR036047">
    <property type="entry name" value="F-box-like_dom_sf"/>
</dbReference>